<accession>A0A1M5Q0M1</accession>
<dbReference type="OrthoDB" id="9816564at2"/>
<dbReference type="GO" id="GO:0016740">
    <property type="term" value="F:transferase activity"/>
    <property type="evidence" value="ECO:0007669"/>
    <property type="project" value="UniProtKB-KW"/>
</dbReference>
<keyword evidence="3" id="KW-1185">Reference proteome</keyword>
<dbReference type="InterPro" id="IPR017853">
    <property type="entry name" value="GH"/>
</dbReference>
<dbReference type="SUPFAM" id="SSF53756">
    <property type="entry name" value="UDP-Glycosyltransferase/glycogen phosphorylase"/>
    <property type="match status" value="1"/>
</dbReference>
<dbReference type="CDD" id="cd03801">
    <property type="entry name" value="GT4_PimA-like"/>
    <property type="match status" value="1"/>
</dbReference>
<dbReference type="AlphaFoldDB" id="A0A1M5Q0M1"/>
<keyword evidence="2" id="KW-0808">Transferase</keyword>
<dbReference type="Proteomes" id="UP000184485">
    <property type="component" value="Unassembled WGS sequence"/>
</dbReference>
<dbReference type="PANTHER" id="PTHR12526">
    <property type="entry name" value="GLYCOSYLTRANSFERASE"/>
    <property type="match status" value="1"/>
</dbReference>
<dbReference type="RefSeq" id="WP_073058768.1">
    <property type="nucleotide sequence ID" value="NZ_FQUP01000014.1"/>
</dbReference>
<dbReference type="EMBL" id="FQUP01000014">
    <property type="protein sequence ID" value="SHH07259.1"/>
    <property type="molecule type" value="Genomic_DNA"/>
</dbReference>
<dbReference type="STRING" id="1122133.SAMN02745157_0278"/>
<sequence>MTTEPTRILFVFAWLVVGGEETEVRLLAKALDPSRYRIDVVACFRKDGMPEQTHRQLEALGIDVDRTPYDLSFEDTVAYLAKKVAAYDVVISSQNVADIYPALERAHLRPPLIEHGGLVSEALAGPKHFTNFYVGVCRSIRDAAATHMPGREHHSLVIPSMVELSAFNPAGRDATRTALGIAADRPLIGWVGRLDRKKRVEDFIEAAAIVHRELPEASFLIIGGPDAFMPDYAEDLRSLAARRGLLPTTLQFLGDRDDVPRILPALDIFVWLSRGEGMPHVVAEAGAARLAVIATPDNGALEQIEDGISGLFVPHEDPPAAAAAIMRLAGDAQLRARLGDALHRKVAADYDVPVVVEKWQRLIDEVVAERAAAPAPALFRSFYQGGFECSTHKLRNGRRLDIIASSEHDRNAVEDYQQLAGLGMRTVRDGLRWHRIEQQPGRYDFSSFLPMLAAAQRSGTEVIWDLLHYGWPDDLDPLGPHFVRRFVHFAATAARVVREESDAVPFYAPVNEISFTAWGGADAASINPFARGRGFEFKVQLARAAIEAINAILDIEPRARFVHCDPIINVITDPRRPHEFGAAEGHRQAQFQAWDMIGGTLWPQLGGSPRHLDIIGVNYYSNNQWIHGGPPIDLGHPLYRPLHRLLMETYGRYGKPLFIAETGIEFERRPDWLAYVGDEARLARLKGVPVEGVCLYPILNHFGWDDDRPCQNGLLEHHREAGGRRMFAPLGQELSRQQSLGPLSASSKCIPGVRHDAIPEAATVSR</sequence>
<evidence type="ECO:0000259" key="1">
    <source>
        <dbReference type="Pfam" id="PF00534"/>
    </source>
</evidence>
<dbReference type="Gene3D" id="3.20.20.80">
    <property type="entry name" value="Glycosidases"/>
    <property type="match status" value="1"/>
</dbReference>
<organism evidence="2 3">
    <name type="scientific">Kaistia soli DSM 19436</name>
    <dbReference type="NCBI Taxonomy" id="1122133"/>
    <lineage>
        <taxon>Bacteria</taxon>
        <taxon>Pseudomonadati</taxon>
        <taxon>Pseudomonadota</taxon>
        <taxon>Alphaproteobacteria</taxon>
        <taxon>Hyphomicrobiales</taxon>
        <taxon>Kaistiaceae</taxon>
        <taxon>Kaistia</taxon>
    </lineage>
</organism>
<reference evidence="2 3" key="1">
    <citation type="submission" date="2016-11" db="EMBL/GenBank/DDBJ databases">
        <authorList>
            <person name="Jaros S."/>
            <person name="Januszkiewicz K."/>
            <person name="Wedrychowicz H."/>
        </authorList>
    </citation>
    <scope>NUCLEOTIDE SEQUENCE [LARGE SCALE GENOMIC DNA]</scope>
    <source>
        <strain evidence="2 3">DSM 19436</strain>
    </source>
</reference>
<gene>
    <name evidence="2" type="ORF">SAMN02745157_0278</name>
</gene>
<dbReference type="Gene3D" id="3.40.50.2000">
    <property type="entry name" value="Glycogen Phosphorylase B"/>
    <property type="match status" value="2"/>
</dbReference>
<dbReference type="SUPFAM" id="SSF51445">
    <property type="entry name" value="(Trans)glycosidases"/>
    <property type="match status" value="1"/>
</dbReference>
<evidence type="ECO:0000313" key="2">
    <source>
        <dbReference type="EMBL" id="SHH07259.1"/>
    </source>
</evidence>
<feature type="domain" description="Glycosyl transferase family 1" evidence="1">
    <location>
        <begin position="173"/>
        <end position="340"/>
    </location>
</feature>
<dbReference type="InterPro" id="IPR001296">
    <property type="entry name" value="Glyco_trans_1"/>
</dbReference>
<name>A0A1M5Q0M1_9HYPH</name>
<proteinExistence type="predicted"/>
<evidence type="ECO:0000313" key="3">
    <source>
        <dbReference type="Proteomes" id="UP000184485"/>
    </source>
</evidence>
<protein>
    <submittedName>
        <fullName evidence="2">Glycosyltransferase involved in cell wall bisynthesis</fullName>
    </submittedName>
</protein>
<dbReference type="Pfam" id="PF00534">
    <property type="entry name" value="Glycos_transf_1"/>
    <property type="match status" value="1"/>
</dbReference>